<dbReference type="EMBL" id="CP024962">
    <property type="protein sequence ID" value="ATZ16409.1"/>
    <property type="molecule type" value="Genomic_DNA"/>
</dbReference>
<dbReference type="AlphaFoldDB" id="A0A2K8NRG2"/>
<evidence type="ECO:0000313" key="2">
    <source>
        <dbReference type="Proteomes" id="UP000232222"/>
    </source>
</evidence>
<evidence type="ECO:0000313" key="1">
    <source>
        <dbReference type="EMBL" id="ATZ16409.1"/>
    </source>
</evidence>
<reference evidence="1 2" key="1">
    <citation type="submission" date="2017-11" db="EMBL/GenBank/DDBJ databases">
        <title>Genome sequence of Entomoplasma freundtii BARC 318 (ATCC 51999).</title>
        <authorList>
            <person name="Lo W.-S."/>
            <person name="Gasparich G.E."/>
            <person name="Kuo C.-H."/>
        </authorList>
    </citation>
    <scope>NUCLEOTIDE SEQUENCE [LARGE SCALE GENOMIC DNA]</scope>
    <source>
        <strain evidence="1 2">BARC 318</strain>
    </source>
</reference>
<organism evidence="1 2">
    <name type="scientific">Entomoplasma freundtii</name>
    <dbReference type="NCBI Taxonomy" id="74700"/>
    <lineage>
        <taxon>Bacteria</taxon>
        <taxon>Bacillati</taxon>
        <taxon>Mycoplasmatota</taxon>
        <taxon>Mollicutes</taxon>
        <taxon>Entomoplasmatales</taxon>
        <taxon>Entomoplasmataceae</taxon>
        <taxon>Entomoplasma</taxon>
    </lineage>
</organism>
<keyword evidence="2" id="KW-1185">Reference proteome</keyword>
<dbReference type="KEGG" id="efr:EFREU_v1c03830"/>
<gene>
    <name evidence="1" type="ORF">EFREU_v1c03830</name>
</gene>
<proteinExistence type="predicted"/>
<sequence>MFIFADLIAFGLKIDLSIILYIFVGVGVISFIIYLLNLLFRSTKKAQKINDADWIKKRDREKAQNDVDNEILSILKNRKEGDGKRV</sequence>
<dbReference type="Proteomes" id="UP000232222">
    <property type="component" value="Chromosome"/>
</dbReference>
<protein>
    <submittedName>
        <fullName evidence="1">Uncharacterized protein</fullName>
    </submittedName>
</protein>
<accession>A0A2K8NRG2</accession>
<dbReference type="InterPro" id="IPR030825">
    <property type="entry name" value="Integral_membrane"/>
</dbReference>
<name>A0A2K8NRG2_9MOLU</name>
<dbReference type="NCBIfam" id="TIGR04561">
    <property type="entry name" value="membra_charge"/>
    <property type="match status" value="1"/>
</dbReference>